<dbReference type="Ensembl" id="ENSLOCT00000015647.1">
    <property type="protein sequence ID" value="ENSLOCP00000015618.1"/>
    <property type="gene ID" value="ENSLOCG00000012691.1"/>
</dbReference>
<evidence type="ECO:0000256" key="3">
    <source>
        <dbReference type="ARBA" id="ARBA00022692"/>
    </source>
</evidence>
<dbReference type="InParanoid" id="W5N4Q9"/>
<evidence type="ECO:0000256" key="6">
    <source>
        <dbReference type="ARBA" id="ARBA00023136"/>
    </source>
</evidence>
<comment type="similarity">
    <text evidence="2">Belongs to the TEX28 family.</text>
</comment>
<protein>
    <submittedName>
        <fullName evidence="10">Transmembrane and coiled-coil domain family 2</fullName>
    </submittedName>
</protein>
<organism evidence="10 11">
    <name type="scientific">Lepisosteus oculatus</name>
    <name type="common">Spotted gar</name>
    <dbReference type="NCBI Taxonomy" id="7918"/>
    <lineage>
        <taxon>Eukaryota</taxon>
        <taxon>Metazoa</taxon>
        <taxon>Chordata</taxon>
        <taxon>Craniata</taxon>
        <taxon>Vertebrata</taxon>
        <taxon>Euteleostomi</taxon>
        <taxon>Actinopterygii</taxon>
        <taxon>Neopterygii</taxon>
        <taxon>Holostei</taxon>
        <taxon>Semionotiformes</taxon>
        <taxon>Lepisosteidae</taxon>
        <taxon>Lepisosteus</taxon>
    </lineage>
</organism>
<evidence type="ECO:0000256" key="9">
    <source>
        <dbReference type="SAM" id="Phobius"/>
    </source>
</evidence>
<evidence type="ECO:0000256" key="2">
    <source>
        <dbReference type="ARBA" id="ARBA00008108"/>
    </source>
</evidence>
<accession>W5N4Q9</accession>
<reference evidence="10" key="2">
    <citation type="submission" date="2025-08" db="UniProtKB">
        <authorList>
            <consortium name="Ensembl"/>
        </authorList>
    </citation>
    <scope>IDENTIFICATION</scope>
</reference>
<dbReference type="Proteomes" id="UP000018468">
    <property type="component" value="Linkage group LG3"/>
</dbReference>
<dbReference type="HOGENOM" id="CLU_019951_1_0_1"/>
<keyword evidence="5 7" id="KW-0175">Coiled coil</keyword>
<feature type="transmembrane region" description="Helical" evidence="9">
    <location>
        <begin position="670"/>
        <end position="689"/>
    </location>
</feature>
<evidence type="ECO:0000256" key="4">
    <source>
        <dbReference type="ARBA" id="ARBA00022989"/>
    </source>
</evidence>
<evidence type="ECO:0000313" key="11">
    <source>
        <dbReference type="Proteomes" id="UP000018468"/>
    </source>
</evidence>
<dbReference type="EMBL" id="AHAT01016573">
    <property type="status" value="NOT_ANNOTATED_CDS"/>
    <property type="molecule type" value="Genomic_DNA"/>
</dbReference>
<feature type="compositionally biased region" description="Basic residues" evidence="8">
    <location>
        <begin position="80"/>
        <end position="90"/>
    </location>
</feature>
<evidence type="ECO:0000256" key="5">
    <source>
        <dbReference type="ARBA" id="ARBA00023054"/>
    </source>
</evidence>
<proteinExistence type="inferred from homology"/>
<name>W5N4Q9_LEPOC</name>
<feature type="region of interest" description="Disordered" evidence="8">
    <location>
        <begin position="433"/>
        <end position="508"/>
    </location>
</feature>
<sequence>MKRCKSDDFSQAEDSGKSGGEDTPSVFVVEVKTGDTAGGTHDACSEGPNPQAPVTRSKPPDLKKIQQLSEGSMFGQGLKHLFHSRRRSRERGHQSSQDSAQSLQLSSGGAAGGHSDHDSADEKERSPEMHRVSYAVSLHDLPARPTAFNRVLQQIRARPSIRRGTSLHSSSRRTKSGPASEGPKSSSPHMGRRGPQDSSLTALLHQGRPRSSSTTDTALLAADATLPWGSEDADRSGDKLEKGEVSTLGLPPTATHGGSDGNISLDVPEAPDPQRTRAAIDHLQQKILKITEQIRIEQEARDENVAEYLKLAHNADKQQASRIKQVFEKKNQKSAQTISHLHKKLEHYHKKLKEIEQNGPSRQPKDVLRDVQQGLKDVGANMRAGISGFGGGVVEGVKGGVSALSHTAVVSKPREFASLIRNKFGSADNIAHLKDTLDDPHPEEAQRALSGSATLVSSPKYNSDDECSSATSGSAGGSNSGAGGGAGLAPGMGSPKSNTLDSQHHTHSTWDTLLEELREIKASQAHLEDAIEDMKTQLQRDYSYMTQCLQEERYRYERLEEQLNDLTELHQNEMTNLKQELASMEEKVAYQSYERARDIQEAVESCLTRITKLELQQQQQQVVQLEGVENANARALLGKFINVILALMAVLLVFVSTLANFITPLMKTRARVAGTVLLVLLLVSLWKHWDVLELWLLPS</sequence>
<dbReference type="PANTHER" id="PTHR17613">
    <property type="entry name" value="CEREBRAL PROTEIN-11-RELATED"/>
    <property type="match status" value="1"/>
</dbReference>
<feature type="compositionally biased region" description="Basic and acidic residues" evidence="8">
    <location>
        <begin position="1"/>
        <end position="20"/>
    </location>
</feature>
<dbReference type="Pfam" id="PF10267">
    <property type="entry name" value="Tmemb_cc2"/>
    <property type="match status" value="1"/>
</dbReference>
<comment type="subcellular location">
    <subcellularLocation>
        <location evidence="1">Membrane</location>
    </subcellularLocation>
</comment>
<feature type="transmembrane region" description="Helical" evidence="9">
    <location>
        <begin position="640"/>
        <end position="663"/>
    </location>
</feature>
<dbReference type="OMA" id="VSLWKHW"/>
<feature type="compositionally biased region" description="Low complexity" evidence="8">
    <location>
        <begin position="94"/>
        <end position="108"/>
    </location>
</feature>
<dbReference type="Bgee" id="ENSLOCG00000012691">
    <property type="expression patterns" value="Expressed in muscle tissue and 11 other cell types or tissues"/>
</dbReference>
<feature type="compositionally biased region" description="Basic and acidic residues" evidence="8">
    <location>
        <begin position="433"/>
        <end position="446"/>
    </location>
</feature>
<dbReference type="PANTHER" id="PTHR17613:SF9">
    <property type="entry name" value="TRANSMEMBRANE AND COILED-COIL DOMAINS PROTEIN 2"/>
    <property type="match status" value="1"/>
</dbReference>
<keyword evidence="11" id="KW-1185">Reference proteome</keyword>
<evidence type="ECO:0000313" key="10">
    <source>
        <dbReference type="Ensembl" id="ENSLOCP00000015618.1"/>
    </source>
</evidence>
<dbReference type="RefSeq" id="XP_006628546.2">
    <property type="nucleotide sequence ID" value="XM_006628483.3"/>
</dbReference>
<evidence type="ECO:0000256" key="8">
    <source>
        <dbReference type="SAM" id="MobiDB-lite"/>
    </source>
</evidence>
<dbReference type="GO" id="GO:0016020">
    <property type="term" value="C:membrane"/>
    <property type="evidence" value="ECO:0007669"/>
    <property type="project" value="UniProtKB-SubCell"/>
</dbReference>
<dbReference type="OrthoDB" id="10072335at2759"/>
<feature type="region of interest" description="Disordered" evidence="8">
    <location>
        <begin position="1"/>
        <end position="198"/>
    </location>
</feature>
<dbReference type="FunCoup" id="W5N4Q9">
    <property type="interactions" value="1239"/>
</dbReference>
<dbReference type="GO" id="GO:0012505">
    <property type="term" value="C:endomembrane system"/>
    <property type="evidence" value="ECO:0000318"/>
    <property type="project" value="GO_Central"/>
</dbReference>
<dbReference type="GO" id="GO:0042982">
    <property type="term" value="P:amyloid precursor protein metabolic process"/>
    <property type="evidence" value="ECO:0000318"/>
    <property type="project" value="GO_Central"/>
</dbReference>
<reference evidence="11" key="1">
    <citation type="submission" date="2011-12" db="EMBL/GenBank/DDBJ databases">
        <title>The Draft Genome of Lepisosteus oculatus.</title>
        <authorList>
            <consortium name="The Broad Institute Genome Assembly &amp; Analysis Group"/>
            <consortium name="Computational R&amp;D Group"/>
            <consortium name="and Sequencing Platform"/>
            <person name="Di Palma F."/>
            <person name="Alfoldi J."/>
            <person name="Johnson J."/>
            <person name="Berlin A."/>
            <person name="Gnerre S."/>
            <person name="Jaffe D."/>
            <person name="MacCallum I."/>
            <person name="Young S."/>
            <person name="Walker B.J."/>
            <person name="Lander E.S."/>
            <person name="Lindblad-Toh K."/>
        </authorList>
    </citation>
    <scope>NUCLEOTIDE SEQUENCE [LARGE SCALE GENOMIC DNA]</scope>
</reference>
<evidence type="ECO:0000256" key="7">
    <source>
        <dbReference type="SAM" id="Coils"/>
    </source>
</evidence>
<dbReference type="InterPro" id="IPR019394">
    <property type="entry name" value="TEX28/TMCC"/>
</dbReference>
<keyword evidence="3 9" id="KW-0812">Transmembrane</keyword>
<dbReference type="CTD" id="9911"/>
<dbReference type="eggNOG" id="KOG3850">
    <property type="taxonomic scope" value="Eukaryota"/>
</dbReference>
<feature type="compositionally biased region" description="Basic and acidic residues" evidence="8">
    <location>
        <begin position="114"/>
        <end position="131"/>
    </location>
</feature>
<feature type="compositionally biased region" description="Polar residues" evidence="8">
    <location>
        <begin position="449"/>
        <end position="461"/>
    </location>
</feature>
<evidence type="ECO:0000256" key="1">
    <source>
        <dbReference type="ARBA" id="ARBA00004370"/>
    </source>
</evidence>
<feature type="coiled-coil region" evidence="7">
    <location>
        <begin position="517"/>
        <end position="587"/>
    </location>
</feature>
<feature type="compositionally biased region" description="Gly residues" evidence="8">
    <location>
        <begin position="474"/>
        <end position="490"/>
    </location>
</feature>
<keyword evidence="4 9" id="KW-1133">Transmembrane helix</keyword>
<reference evidence="10" key="3">
    <citation type="submission" date="2025-09" db="UniProtKB">
        <authorList>
            <consortium name="Ensembl"/>
        </authorList>
    </citation>
    <scope>IDENTIFICATION</scope>
</reference>
<keyword evidence="6 9" id="KW-0472">Membrane</keyword>
<dbReference type="KEGG" id="loc:102693002"/>
<dbReference type="GeneID" id="102693002"/>
<feature type="region of interest" description="Disordered" evidence="8">
    <location>
        <begin position="228"/>
        <end position="272"/>
    </location>
</feature>
<dbReference type="GeneTree" id="ENSGT00940000158314"/>
<feature type="compositionally biased region" description="Basic and acidic residues" evidence="8">
    <location>
        <begin position="232"/>
        <end position="244"/>
    </location>
</feature>
<dbReference type="AlphaFoldDB" id="W5N4Q9"/>